<gene>
    <name evidence="2" type="ORF">GQS40_01625</name>
</gene>
<organism evidence="2 3">
    <name type="scientific">Leuconostoc lactis</name>
    <dbReference type="NCBI Taxonomy" id="1246"/>
    <lineage>
        <taxon>Bacteria</taxon>
        <taxon>Bacillati</taxon>
        <taxon>Bacillota</taxon>
        <taxon>Bacilli</taxon>
        <taxon>Lactobacillales</taxon>
        <taxon>Lactobacillaceae</taxon>
        <taxon>Leuconostoc</taxon>
    </lineage>
</organism>
<feature type="domain" description="Carboxylesterase type B" evidence="1">
    <location>
        <begin position="17"/>
        <end position="78"/>
    </location>
</feature>
<dbReference type="Proteomes" id="UP000478636">
    <property type="component" value="Unassembled WGS sequence"/>
</dbReference>
<evidence type="ECO:0000313" key="2">
    <source>
        <dbReference type="EMBL" id="MWN20660.1"/>
    </source>
</evidence>
<reference evidence="2 3" key="1">
    <citation type="submission" date="2019-12" db="EMBL/GenBank/DDBJ databases">
        <title>Complete genome sequence of Leuconostoc lactis strain AVN1 provides insights into metabolic potential.</title>
        <authorList>
            <person name="Besrour N."/>
            <person name="Najjari A."/>
            <person name="Fhoula I."/>
            <person name="Jaballah S."/>
            <person name="Klibi N."/>
            <person name="Ouzari H.I."/>
        </authorList>
    </citation>
    <scope>NUCLEOTIDE SEQUENCE [LARGE SCALE GENOMIC DNA]</scope>
    <source>
        <strain evidence="2 3">AVN1</strain>
    </source>
</reference>
<dbReference type="AlphaFoldDB" id="A0A6L7A8J7"/>
<dbReference type="InterPro" id="IPR050309">
    <property type="entry name" value="Type-B_Carboxylest/Lipase"/>
</dbReference>
<evidence type="ECO:0000313" key="3">
    <source>
        <dbReference type="Proteomes" id="UP000478636"/>
    </source>
</evidence>
<dbReference type="InterPro" id="IPR002018">
    <property type="entry name" value="CarbesteraseB"/>
</dbReference>
<dbReference type="SUPFAM" id="SSF53474">
    <property type="entry name" value="alpha/beta-Hydrolases"/>
    <property type="match status" value="3"/>
</dbReference>
<dbReference type="PANTHER" id="PTHR11559">
    <property type="entry name" value="CARBOXYLESTERASE"/>
    <property type="match status" value="1"/>
</dbReference>
<dbReference type="EMBL" id="WSZI01000009">
    <property type="protein sequence ID" value="MWN20660.1"/>
    <property type="molecule type" value="Genomic_DNA"/>
</dbReference>
<protein>
    <submittedName>
        <fullName evidence="2">Carboxylesterase family protein</fullName>
    </submittedName>
</protein>
<evidence type="ECO:0000259" key="1">
    <source>
        <dbReference type="Pfam" id="PF00135"/>
    </source>
</evidence>
<proteinExistence type="predicted"/>
<accession>A0A6L7A8J7</accession>
<feature type="domain" description="Carboxylesterase type B" evidence="1">
    <location>
        <begin position="81"/>
        <end position="151"/>
    </location>
</feature>
<dbReference type="Gene3D" id="3.40.50.1820">
    <property type="entry name" value="alpha/beta hydrolase"/>
    <property type="match status" value="3"/>
</dbReference>
<dbReference type="Pfam" id="PF00135">
    <property type="entry name" value="COesterase"/>
    <property type="match status" value="2"/>
</dbReference>
<comment type="caution">
    <text evidence="2">The sequence shown here is derived from an EMBL/GenBank/DDBJ whole genome shotgun (WGS) entry which is preliminary data.</text>
</comment>
<sequence length="213" mass="23132">MQKRTGDPVPTGFYYQPGVADDNLALHDLITALTWVKDNIAVFGGDPDQITVAGQSVGAWYALALFASPMASQLINRIGYQSEDAFRLNVWTTGSQTKKPVLFWIHGGGFLTGGGALPWYNGQSLAENGDIVVVTVNYRLGALGHLQLLGKKEGQTHAFYDIPYGQFAGRFKYVAAPNTWEGTRLATKPGPIFNQDINRLGPVMGSKPEEKTA</sequence>
<name>A0A6L7A8J7_LEULA</name>
<dbReference type="InterPro" id="IPR029058">
    <property type="entry name" value="AB_hydrolase_fold"/>
</dbReference>